<dbReference type="KEGG" id="vni:VIBNI_B2000"/>
<feature type="chain" id="PRO_5004651061" evidence="1">
    <location>
        <begin position="20"/>
        <end position="114"/>
    </location>
</feature>
<proteinExistence type="predicted"/>
<reference evidence="2 3" key="1">
    <citation type="journal article" date="2013" name="ISME J.">
        <title>Comparative genomics of pathogenic lineages of Vibrio nigripulchritudo identifies virulence-associated traits.</title>
        <authorList>
            <person name="Goudenege D."/>
            <person name="Labreuche Y."/>
            <person name="Krin E."/>
            <person name="Ansquer D."/>
            <person name="Mangenot S."/>
            <person name="Calteau A."/>
            <person name="Medigue C."/>
            <person name="Mazel D."/>
            <person name="Polz M.F."/>
            <person name="Le Roux F."/>
        </authorList>
    </citation>
    <scope>NUCLEOTIDE SEQUENCE [LARGE SCALE GENOMIC DNA]</scope>
    <source>
        <strain evidence="3">SnF1</strain>
    </source>
</reference>
<accession>U4K8N1</accession>
<dbReference type="EMBL" id="FO203527">
    <property type="protein sequence ID" value="CCO61712.1"/>
    <property type="molecule type" value="Genomic_DNA"/>
</dbReference>
<dbReference type="PATRIC" id="fig|1260221.3.peg.5566"/>
<gene>
    <name evidence="2" type="ORF">VIBNI_B2000</name>
</gene>
<dbReference type="RefSeq" id="WP_022562088.1">
    <property type="nucleotide sequence ID" value="NC_022543.1"/>
</dbReference>
<dbReference type="OrthoDB" id="5901159at2"/>
<keyword evidence="1" id="KW-0732">Signal</keyword>
<evidence type="ECO:0000313" key="2">
    <source>
        <dbReference type="EMBL" id="CCO61712.1"/>
    </source>
</evidence>
<dbReference type="AlphaFoldDB" id="U4K8N1"/>
<organism evidence="2 3">
    <name type="scientific">Vibrio nigripulchritudo</name>
    <dbReference type="NCBI Taxonomy" id="28173"/>
    <lineage>
        <taxon>Bacteria</taxon>
        <taxon>Pseudomonadati</taxon>
        <taxon>Pseudomonadota</taxon>
        <taxon>Gammaproteobacteria</taxon>
        <taxon>Vibrionales</taxon>
        <taxon>Vibrionaceae</taxon>
        <taxon>Vibrio</taxon>
    </lineage>
</organism>
<dbReference type="STRING" id="28173.VIBNI_B2000"/>
<dbReference type="Proteomes" id="UP000016895">
    <property type="component" value="Chromosome 2"/>
</dbReference>
<keyword evidence="3" id="KW-1185">Reference proteome</keyword>
<protein>
    <submittedName>
        <fullName evidence="2">Uncharacterized protein</fullName>
    </submittedName>
</protein>
<evidence type="ECO:0000313" key="3">
    <source>
        <dbReference type="Proteomes" id="UP000016895"/>
    </source>
</evidence>
<name>U4K8N1_9VIBR</name>
<feature type="signal peptide" evidence="1">
    <location>
        <begin position="1"/>
        <end position="19"/>
    </location>
</feature>
<evidence type="ECO:0000256" key="1">
    <source>
        <dbReference type="SAM" id="SignalP"/>
    </source>
</evidence>
<sequence>MKKILALLMLIMTSTSAHAKYTANFSGVITDVLTYPGSTLILIKVTNMPKSHPKCTLLDFMAVDPAISSESRQLVMSRILTAYTTKETVNIGYDRESHSDSCTGGDRLRVHRVG</sequence>